<dbReference type="SMART" id="SM00053">
    <property type="entry name" value="DYNc"/>
    <property type="match status" value="1"/>
</dbReference>
<dbReference type="GO" id="GO:0008017">
    <property type="term" value="F:microtubule binding"/>
    <property type="evidence" value="ECO:0007669"/>
    <property type="project" value="TreeGrafter"/>
</dbReference>
<dbReference type="GO" id="GO:0003924">
    <property type="term" value="F:GTPase activity"/>
    <property type="evidence" value="ECO:0007669"/>
    <property type="project" value="InterPro"/>
</dbReference>
<dbReference type="InterPro" id="IPR027417">
    <property type="entry name" value="P-loop_NTPase"/>
</dbReference>
<keyword evidence="2" id="KW-0342">GTP-binding</keyword>
<dbReference type="GO" id="GO:0006897">
    <property type="term" value="P:endocytosis"/>
    <property type="evidence" value="ECO:0007669"/>
    <property type="project" value="TreeGrafter"/>
</dbReference>
<dbReference type="PROSITE" id="PS51388">
    <property type="entry name" value="GED"/>
    <property type="match status" value="1"/>
</dbReference>
<evidence type="ECO:0000313" key="6">
    <source>
        <dbReference type="EMBL" id="CZR67379.1"/>
    </source>
</evidence>
<dbReference type="CDD" id="cd08771">
    <property type="entry name" value="DLP_1"/>
    <property type="match status" value="1"/>
</dbReference>
<keyword evidence="1" id="KW-0547">Nucleotide-binding</keyword>
<dbReference type="OrthoDB" id="415706at2759"/>
<dbReference type="GO" id="GO:0005525">
    <property type="term" value="F:GTP binding"/>
    <property type="evidence" value="ECO:0007669"/>
    <property type="project" value="InterPro"/>
</dbReference>
<dbReference type="InterPro" id="IPR001401">
    <property type="entry name" value="Dynamin_GTPase"/>
</dbReference>
<accession>A0A1L7XQU8</accession>
<dbReference type="SUPFAM" id="SSF52540">
    <property type="entry name" value="P-loop containing nucleoside triphosphate hydrolases"/>
    <property type="match status" value="1"/>
</dbReference>
<feature type="region of interest" description="Disordered" evidence="4">
    <location>
        <begin position="134"/>
        <end position="157"/>
    </location>
</feature>
<gene>
    <name evidence="6" type="ORF">PAC_17278</name>
</gene>
<evidence type="ECO:0000259" key="5">
    <source>
        <dbReference type="PROSITE" id="PS51388"/>
    </source>
</evidence>
<name>A0A1L7XQU8_9HELO</name>
<dbReference type="InterPro" id="IPR000375">
    <property type="entry name" value="Dynamin_stalk"/>
</dbReference>
<evidence type="ECO:0000256" key="4">
    <source>
        <dbReference type="SAM" id="MobiDB-lite"/>
    </source>
</evidence>
<dbReference type="GO" id="GO:0048312">
    <property type="term" value="P:intracellular distribution of mitochondria"/>
    <property type="evidence" value="ECO:0007669"/>
    <property type="project" value="TreeGrafter"/>
</dbReference>
<dbReference type="Gene3D" id="3.40.50.300">
    <property type="entry name" value="P-loop containing nucleotide triphosphate hydrolases"/>
    <property type="match status" value="1"/>
</dbReference>
<dbReference type="GO" id="GO:0005874">
    <property type="term" value="C:microtubule"/>
    <property type="evidence" value="ECO:0007669"/>
    <property type="project" value="TreeGrafter"/>
</dbReference>
<dbReference type="GO" id="GO:0016020">
    <property type="term" value="C:membrane"/>
    <property type="evidence" value="ECO:0007669"/>
    <property type="project" value="TreeGrafter"/>
</dbReference>
<dbReference type="GO" id="GO:0016559">
    <property type="term" value="P:peroxisome fission"/>
    <property type="evidence" value="ECO:0007669"/>
    <property type="project" value="TreeGrafter"/>
</dbReference>
<dbReference type="GO" id="GO:0000266">
    <property type="term" value="P:mitochondrial fission"/>
    <property type="evidence" value="ECO:0007669"/>
    <property type="project" value="TreeGrafter"/>
</dbReference>
<dbReference type="InterPro" id="IPR022812">
    <property type="entry name" value="Dynamin"/>
</dbReference>
<dbReference type="Pfam" id="PF00350">
    <property type="entry name" value="Dynamin_N"/>
    <property type="match status" value="1"/>
</dbReference>
<feature type="domain" description="GED" evidence="5">
    <location>
        <begin position="623"/>
        <end position="716"/>
    </location>
</feature>
<reference evidence="6 7" key="1">
    <citation type="submission" date="2016-03" db="EMBL/GenBank/DDBJ databases">
        <authorList>
            <person name="Ploux O."/>
        </authorList>
    </citation>
    <scope>NUCLEOTIDE SEQUENCE [LARGE SCALE GENOMIC DNA]</scope>
    <source>
        <strain evidence="6 7">UAMH 11012</strain>
    </source>
</reference>
<proteinExistence type="predicted"/>
<dbReference type="Proteomes" id="UP000184330">
    <property type="component" value="Unassembled WGS sequence"/>
</dbReference>
<dbReference type="PANTHER" id="PTHR11566">
    <property type="entry name" value="DYNAMIN"/>
    <property type="match status" value="1"/>
</dbReference>
<organism evidence="6 7">
    <name type="scientific">Phialocephala subalpina</name>
    <dbReference type="NCBI Taxonomy" id="576137"/>
    <lineage>
        <taxon>Eukaryota</taxon>
        <taxon>Fungi</taxon>
        <taxon>Dikarya</taxon>
        <taxon>Ascomycota</taxon>
        <taxon>Pezizomycotina</taxon>
        <taxon>Leotiomycetes</taxon>
        <taxon>Helotiales</taxon>
        <taxon>Mollisiaceae</taxon>
        <taxon>Phialocephala</taxon>
        <taxon>Phialocephala fortinii species complex</taxon>
    </lineage>
</organism>
<dbReference type="GO" id="GO:0005739">
    <property type="term" value="C:mitochondrion"/>
    <property type="evidence" value="ECO:0007669"/>
    <property type="project" value="TreeGrafter"/>
</dbReference>
<feature type="coiled-coil region" evidence="3">
    <location>
        <begin position="677"/>
        <end position="711"/>
    </location>
</feature>
<dbReference type="PANTHER" id="PTHR11566:SF21">
    <property type="entry name" value="DYNAMIN RELATED PROTEIN 1, ISOFORM A"/>
    <property type="match status" value="1"/>
</dbReference>
<keyword evidence="7" id="KW-1185">Reference proteome</keyword>
<dbReference type="Gene3D" id="1.20.120.1240">
    <property type="entry name" value="Dynamin, middle domain"/>
    <property type="match status" value="1"/>
</dbReference>
<sequence length="718" mass="82861">MMGDDGEKLLALVDDIRKIDSLRNEELHIPQIVVIGDTSTGKSSVLQALTRLPFPVAGDLCTRFVTETTIRRCGPSERPGYKIEVKMDDPSTSQAAPFPSKSFESDEWVEVYQNLREDIDDAFDKMSPTHLLPPGIPKKGVQAMHGTSSTGLRPPPMPQLLKHRLQITVRKPNQAHFSIVDIPGLVSSGAAVDIQLSVELARQYIKNEEAIVLHKLTPSYDSAITPASNVIVNQKWLNLVTEEHALDRTIGVITKTDRIEEADHEIIFSLLRNRAGSEHHLKLGWFAVRNRSSKEILDGESFEERDRKEDGFFGSSKWKEATLNFPAWDSIDPNVLGIRRLKRTLQGHLYKRVKENFPRLRSKMRSLEIEYNARIQSMGEPREKPRDQRVYLSGIQMIYEAEVERSLNGDYRFADTPNHPSRLRYHVKTFNDKFESSIQHNAVQYHWQLNDQDDEVDGIGILNWINNTWDAHRGSEPRLDAPRSLKKELVKQQTESWEKETKFYLEKVENAIKACNNHLFVFACGDDTLRLKIREKLEAREMKAFEAAKAELNNILKDRDYIDSWNPQLEIFIAQCQRPRIERQVKLQLEQQKKGTATEANHPEASLDQVSAREQFYVANKRVYEVHDWLFGYWKVAYPRFVDNVIFQVVERHLLGPNGPLRLFDRNWIMGLEDEELEELVGENRETRAERKELKERLEGLKNALEKADIALRSRTDG</sequence>
<keyword evidence="3" id="KW-0175">Coiled coil</keyword>
<evidence type="ECO:0000256" key="2">
    <source>
        <dbReference type="ARBA" id="ARBA00023134"/>
    </source>
</evidence>
<dbReference type="STRING" id="576137.A0A1L7XQU8"/>
<evidence type="ECO:0000256" key="1">
    <source>
        <dbReference type="ARBA" id="ARBA00022741"/>
    </source>
</evidence>
<dbReference type="InterPro" id="IPR020850">
    <property type="entry name" value="GED_dom"/>
</dbReference>
<evidence type="ECO:0000256" key="3">
    <source>
        <dbReference type="SAM" id="Coils"/>
    </source>
</evidence>
<dbReference type="PRINTS" id="PR00195">
    <property type="entry name" value="DYNAMIN"/>
</dbReference>
<protein>
    <recommendedName>
        <fullName evidence="5">GED domain-containing protein</fullName>
    </recommendedName>
</protein>
<dbReference type="EMBL" id="FJOG01000043">
    <property type="protein sequence ID" value="CZR67379.1"/>
    <property type="molecule type" value="Genomic_DNA"/>
</dbReference>
<dbReference type="InterPro" id="IPR045063">
    <property type="entry name" value="Dynamin_N"/>
</dbReference>
<dbReference type="Pfam" id="PF01031">
    <property type="entry name" value="Dynamin_M"/>
    <property type="match status" value="1"/>
</dbReference>
<evidence type="ECO:0000313" key="7">
    <source>
        <dbReference type="Proteomes" id="UP000184330"/>
    </source>
</evidence>
<dbReference type="AlphaFoldDB" id="A0A1L7XQU8"/>